<dbReference type="Pfam" id="PF13482">
    <property type="entry name" value="RNase_H_2"/>
    <property type="match status" value="1"/>
</dbReference>
<dbReference type="InterPro" id="IPR038720">
    <property type="entry name" value="YprB_RNase_H-like_dom"/>
</dbReference>
<feature type="domain" description="YprB ribonuclease H-like" evidence="1">
    <location>
        <begin position="99"/>
        <end position="267"/>
    </location>
</feature>
<dbReference type="GO" id="GO:0003676">
    <property type="term" value="F:nucleic acid binding"/>
    <property type="evidence" value="ECO:0007669"/>
    <property type="project" value="InterPro"/>
</dbReference>
<evidence type="ECO:0000313" key="3">
    <source>
        <dbReference type="Proteomes" id="UP000295443"/>
    </source>
</evidence>
<reference evidence="2 3" key="1">
    <citation type="submission" date="2019-03" db="EMBL/GenBank/DDBJ databases">
        <title>Genome sequence of Thiobacillaceae bacterium LSR1, a sulfur-oxidizing bacterium isolated from freshwater sediment.</title>
        <authorList>
            <person name="Li S."/>
        </authorList>
    </citation>
    <scope>NUCLEOTIDE SEQUENCE [LARGE SCALE GENOMIC DNA]</scope>
    <source>
        <strain evidence="2 3">LSR1</strain>
    </source>
</reference>
<keyword evidence="3" id="KW-1185">Reference proteome</keyword>
<dbReference type="AlphaFoldDB" id="A0A4R1BM43"/>
<dbReference type="Gene3D" id="3.30.420.10">
    <property type="entry name" value="Ribonuclease H-like superfamily/Ribonuclease H"/>
    <property type="match status" value="1"/>
</dbReference>
<dbReference type="SUPFAM" id="SSF53098">
    <property type="entry name" value="Ribonuclease H-like"/>
    <property type="match status" value="1"/>
</dbReference>
<sequence length="405" mass="44171">MDLRQRIEQLKARQGAAPAAPDTDERLKRLLDQGPRATKASDDAEVAARLGGTVPATGVVLVEHLMPLGHRHGRVPLTALLDAPLAVLADVAPAPDELLFLDTETTGLAGGTGTLAFLLGLARLEADGLRLRQYFLTGFGGEAAMLEHARPWLAEAGQLVTYNGKSFDVPLLVTRHRLRRLACPLDGKPHIDLLHPTRAAFASRWQDCRLQRAEVELLGLVREDDLPGWLVPQVWGDFVRTRRLGEVARVLEHNRLDVVSLAALLAEMARIHARPGYANADAQALARRQLKAGRPGQAIAHLDAVRDRLGTDGLLELARLHRREARWPAALAIWQPLAEAGVVEAMLALAKYREHVERDFAGALALCSVLVGRQPGEPEYRRREARLRARLAASEATSTGGPSVT</sequence>
<gene>
    <name evidence="2" type="ORF">EZJ19_02120</name>
</gene>
<protein>
    <recommendedName>
        <fullName evidence="1">YprB ribonuclease H-like domain-containing protein</fullName>
    </recommendedName>
</protein>
<proteinExistence type="predicted"/>
<evidence type="ECO:0000259" key="1">
    <source>
        <dbReference type="Pfam" id="PF13482"/>
    </source>
</evidence>
<organism evidence="2 3">
    <name type="scientific">Parasulfuritortus cantonensis</name>
    <dbReference type="NCBI Taxonomy" id="2528202"/>
    <lineage>
        <taxon>Bacteria</taxon>
        <taxon>Pseudomonadati</taxon>
        <taxon>Pseudomonadota</taxon>
        <taxon>Betaproteobacteria</taxon>
        <taxon>Nitrosomonadales</taxon>
        <taxon>Thiobacillaceae</taxon>
        <taxon>Parasulfuritortus</taxon>
    </lineage>
</organism>
<evidence type="ECO:0000313" key="2">
    <source>
        <dbReference type="EMBL" id="TCJ18531.1"/>
    </source>
</evidence>
<dbReference type="EMBL" id="SJZB01000010">
    <property type="protein sequence ID" value="TCJ18531.1"/>
    <property type="molecule type" value="Genomic_DNA"/>
</dbReference>
<dbReference type="Proteomes" id="UP000295443">
    <property type="component" value="Unassembled WGS sequence"/>
</dbReference>
<dbReference type="OrthoDB" id="9790530at2"/>
<name>A0A4R1BM43_9PROT</name>
<dbReference type="PANTHER" id="PTHR38462:SF1">
    <property type="entry name" value="YPRB RIBONUCLEASE H-LIKE DOMAIN-CONTAINING PROTEIN"/>
    <property type="match status" value="1"/>
</dbReference>
<comment type="caution">
    <text evidence="2">The sequence shown here is derived from an EMBL/GenBank/DDBJ whole genome shotgun (WGS) entry which is preliminary data.</text>
</comment>
<dbReference type="InterPro" id="IPR036397">
    <property type="entry name" value="RNaseH_sf"/>
</dbReference>
<dbReference type="RefSeq" id="WP_131444655.1">
    <property type="nucleotide sequence ID" value="NZ_SJZB01000010.1"/>
</dbReference>
<accession>A0A4R1BM43</accession>
<dbReference type="InterPro" id="IPR012337">
    <property type="entry name" value="RNaseH-like_sf"/>
</dbReference>
<dbReference type="PANTHER" id="PTHR38462">
    <property type="entry name" value="EXONUCLEASE-LIKE PROTEIN"/>
    <property type="match status" value="1"/>
</dbReference>